<organism evidence="2 3">
    <name type="scientific">Crepidotus variabilis</name>
    <dbReference type="NCBI Taxonomy" id="179855"/>
    <lineage>
        <taxon>Eukaryota</taxon>
        <taxon>Fungi</taxon>
        <taxon>Dikarya</taxon>
        <taxon>Basidiomycota</taxon>
        <taxon>Agaricomycotina</taxon>
        <taxon>Agaricomycetes</taxon>
        <taxon>Agaricomycetidae</taxon>
        <taxon>Agaricales</taxon>
        <taxon>Agaricineae</taxon>
        <taxon>Crepidotaceae</taxon>
        <taxon>Crepidotus</taxon>
    </lineage>
</organism>
<evidence type="ECO:0000313" key="3">
    <source>
        <dbReference type="Proteomes" id="UP000807306"/>
    </source>
</evidence>
<dbReference type="Proteomes" id="UP000807306">
    <property type="component" value="Unassembled WGS sequence"/>
</dbReference>
<dbReference type="AlphaFoldDB" id="A0A9P6JIH8"/>
<protein>
    <submittedName>
        <fullName evidence="2">Uncharacterized protein</fullName>
    </submittedName>
</protein>
<sequence>MTKNFLAFISLSLLSLVAASRTIGVTTVEDNIALKTSILANFSTTAAQTVTGTVTASALLCKSCPKTSCTSVRQYAKGTKITINCYKTGDSVEGWNWWDYTKEKCYVSDTYVDWTSSAPSPC</sequence>
<evidence type="ECO:0000313" key="2">
    <source>
        <dbReference type="EMBL" id="KAF9522168.1"/>
    </source>
</evidence>
<gene>
    <name evidence="2" type="ORF">CPB83DRAFT_864860</name>
</gene>
<dbReference type="EMBL" id="MU157957">
    <property type="protein sequence ID" value="KAF9522168.1"/>
    <property type="molecule type" value="Genomic_DNA"/>
</dbReference>
<evidence type="ECO:0000256" key="1">
    <source>
        <dbReference type="SAM" id="SignalP"/>
    </source>
</evidence>
<accession>A0A9P6JIH8</accession>
<keyword evidence="3" id="KW-1185">Reference proteome</keyword>
<feature type="signal peptide" evidence="1">
    <location>
        <begin position="1"/>
        <end position="19"/>
    </location>
</feature>
<reference evidence="2" key="1">
    <citation type="submission" date="2020-11" db="EMBL/GenBank/DDBJ databases">
        <authorList>
            <consortium name="DOE Joint Genome Institute"/>
            <person name="Ahrendt S."/>
            <person name="Riley R."/>
            <person name="Andreopoulos W."/>
            <person name="Labutti K."/>
            <person name="Pangilinan J."/>
            <person name="Ruiz-Duenas F.J."/>
            <person name="Barrasa J.M."/>
            <person name="Sanchez-Garcia M."/>
            <person name="Camarero S."/>
            <person name="Miyauchi S."/>
            <person name="Serrano A."/>
            <person name="Linde D."/>
            <person name="Babiker R."/>
            <person name="Drula E."/>
            <person name="Ayuso-Fernandez I."/>
            <person name="Pacheco R."/>
            <person name="Padilla G."/>
            <person name="Ferreira P."/>
            <person name="Barriuso J."/>
            <person name="Kellner H."/>
            <person name="Castanera R."/>
            <person name="Alfaro M."/>
            <person name="Ramirez L."/>
            <person name="Pisabarro A.G."/>
            <person name="Kuo A."/>
            <person name="Tritt A."/>
            <person name="Lipzen A."/>
            <person name="He G."/>
            <person name="Yan M."/>
            <person name="Ng V."/>
            <person name="Cullen D."/>
            <person name="Martin F."/>
            <person name="Rosso M.-N."/>
            <person name="Henrissat B."/>
            <person name="Hibbett D."/>
            <person name="Martinez A.T."/>
            <person name="Grigoriev I.V."/>
        </authorList>
    </citation>
    <scope>NUCLEOTIDE SEQUENCE</scope>
    <source>
        <strain evidence="2">CBS 506.95</strain>
    </source>
</reference>
<feature type="chain" id="PRO_5040462221" evidence="1">
    <location>
        <begin position="20"/>
        <end position="122"/>
    </location>
</feature>
<name>A0A9P6JIH8_9AGAR</name>
<proteinExistence type="predicted"/>
<keyword evidence="1" id="KW-0732">Signal</keyword>
<dbReference type="OrthoDB" id="2996003at2759"/>
<comment type="caution">
    <text evidence="2">The sequence shown here is derived from an EMBL/GenBank/DDBJ whole genome shotgun (WGS) entry which is preliminary data.</text>
</comment>